<name>A0A2T0QC62_9ACTN</name>
<evidence type="ECO:0000313" key="1">
    <source>
        <dbReference type="EMBL" id="PRY01495.1"/>
    </source>
</evidence>
<dbReference type="EMBL" id="PVZC01000001">
    <property type="protein sequence ID" value="PRY01495.1"/>
    <property type="molecule type" value="Genomic_DNA"/>
</dbReference>
<sequence>MRGPLVPADVPLARTRAQIFDDLVLEAVDRLERRWSRELAGVEFAVEEVPRIDSWTVPGDPLPLSRLDPARPGRSARIVVYRRPLEGRAGDPEELGALVHDMVVQEVANLLGLEPEAVDPNY</sequence>
<dbReference type="RefSeq" id="WP_106240905.1">
    <property type="nucleotide sequence ID" value="NZ_PVZC01000001.1"/>
</dbReference>
<dbReference type="OrthoDB" id="4966605at2"/>
<dbReference type="Gene3D" id="3.30.2010.20">
    <property type="match status" value="1"/>
</dbReference>
<organism evidence="1 2">
    <name type="scientific">Allonocardiopsis opalescens</name>
    <dbReference type="NCBI Taxonomy" id="1144618"/>
    <lineage>
        <taxon>Bacteria</taxon>
        <taxon>Bacillati</taxon>
        <taxon>Actinomycetota</taxon>
        <taxon>Actinomycetes</taxon>
        <taxon>Streptosporangiales</taxon>
        <taxon>Allonocardiopsis</taxon>
    </lineage>
</organism>
<keyword evidence="2" id="KW-1185">Reference proteome</keyword>
<dbReference type="AlphaFoldDB" id="A0A2T0QC62"/>
<dbReference type="InterPro" id="IPR038555">
    <property type="entry name" value="Zincin_1_sf"/>
</dbReference>
<dbReference type="SUPFAM" id="SSF55486">
    <property type="entry name" value="Metalloproteases ('zincins'), catalytic domain"/>
    <property type="match status" value="1"/>
</dbReference>
<dbReference type="Pfam" id="PF06262">
    <property type="entry name" value="Zincin_1"/>
    <property type="match status" value="1"/>
</dbReference>
<dbReference type="InterPro" id="IPR010428">
    <property type="entry name" value="Zincin_1"/>
</dbReference>
<protein>
    <submittedName>
        <fullName evidence="1">Zinicin-like metallopeptidase</fullName>
    </submittedName>
</protein>
<accession>A0A2T0QC62</accession>
<gene>
    <name evidence="1" type="ORF">CLV72_10177</name>
</gene>
<proteinExistence type="predicted"/>
<dbReference type="CDD" id="cd12954">
    <property type="entry name" value="MMP_TTHA0227_like_1"/>
    <property type="match status" value="1"/>
</dbReference>
<dbReference type="Proteomes" id="UP000237846">
    <property type="component" value="Unassembled WGS sequence"/>
</dbReference>
<comment type="caution">
    <text evidence="1">The sequence shown here is derived from an EMBL/GenBank/DDBJ whole genome shotgun (WGS) entry which is preliminary data.</text>
</comment>
<evidence type="ECO:0000313" key="2">
    <source>
        <dbReference type="Proteomes" id="UP000237846"/>
    </source>
</evidence>
<reference evidence="1 2" key="1">
    <citation type="submission" date="2018-03" db="EMBL/GenBank/DDBJ databases">
        <title>Genomic Encyclopedia of Archaeal and Bacterial Type Strains, Phase II (KMG-II): from individual species to whole genera.</title>
        <authorList>
            <person name="Goeker M."/>
        </authorList>
    </citation>
    <scope>NUCLEOTIDE SEQUENCE [LARGE SCALE GENOMIC DNA]</scope>
    <source>
        <strain evidence="1 2">DSM 45601</strain>
    </source>
</reference>